<evidence type="ECO:0000313" key="3">
    <source>
        <dbReference type="EMBL" id="MBV2360078.1"/>
    </source>
</evidence>
<proteinExistence type="predicted"/>
<keyword evidence="1" id="KW-0677">Repeat</keyword>
<dbReference type="CDD" id="cd05804">
    <property type="entry name" value="StaR_like"/>
    <property type="match status" value="1"/>
</dbReference>
<reference evidence="3" key="1">
    <citation type="submission" date="2021-06" db="EMBL/GenBank/DDBJ databases">
        <title>Thalassococcus sp. CAU 1522 isolated from sea sand, Republic of Korea.</title>
        <authorList>
            <person name="Kim W."/>
        </authorList>
    </citation>
    <scope>NUCLEOTIDE SEQUENCE</scope>
    <source>
        <strain evidence="3">CAU 1522</strain>
    </source>
</reference>
<comment type="caution">
    <text evidence="3">The sequence shown here is derived from an EMBL/GenBank/DDBJ whole genome shotgun (WGS) entry which is preliminary data.</text>
</comment>
<gene>
    <name evidence="3" type="ORF">KUH32_09855</name>
</gene>
<keyword evidence="4" id="KW-1185">Reference proteome</keyword>
<dbReference type="InterPro" id="IPR033891">
    <property type="entry name" value="TTC38"/>
</dbReference>
<sequence>MPQTDAYGNRLNTPSPAAREAYDRGVQVFLSGNYGAAEAFRDCVAADPGFGLGHAALARAQMMAGDMASARTSLGAAARLVVSDDTRAQQHVAALQAVLSGRSKEARALVFSHVRDYPRDALTAQLCTNVFGLIGFSGEIGREAELLAYTGWLLPHYGEDWWILSMHALSLCETGRIAASQAMMERALALNSRNAHGAHFKSHAYYEAGETARGQAYLADWITGLDRRSILHGHLNWHAALWALQDGDTAAMWSILDSTILPDTSHGLPLNVLTDTAALLWRAELAGIDVPADRWRQMSDYAAQHFDTPGQSFADMHAALSHAMAGDGDRLARLVEASRGFAADLVRPVASAWGAIARQDWPGALDALVPVLAQSERIGGSRAQRDLLELSHAMVLLRLGRRDEASRALALRRPFLDRPVPVSGLH</sequence>
<evidence type="ECO:0000256" key="2">
    <source>
        <dbReference type="ARBA" id="ARBA00022803"/>
    </source>
</evidence>
<dbReference type="PANTHER" id="PTHR16263">
    <property type="entry name" value="TETRATRICOPEPTIDE REPEAT PROTEIN 38"/>
    <property type="match status" value="1"/>
</dbReference>
<protein>
    <submittedName>
        <fullName evidence="3">Tetratricopeptide repeat protein</fullName>
    </submittedName>
</protein>
<accession>A0ABS6N7V3</accession>
<dbReference type="Proteomes" id="UP001166293">
    <property type="component" value="Unassembled WGS sequence"/>
</dbReference>
<evidence type="ECO:0000256" key="1">
    <source>
        <dbReference type="ARBA" id="ARBA00022737"/>
    </source>
</evidence>
<organism evidence="3 4">
    <name type="scientific">Thalassococcus arenae</name>
    <dbReference type="NCBI Taxonomy" id="2851652"/>
    <lineage>
        <taxon>Bacteria</taxon>
        <taxon>Pseudomonadati</taxon>
        <taxon>Pseudomonadota</taxon>
        <taxon>Alphaproteobacteria</taxon>
        <taxon>Rhodobacterales</taxon>
        <taxon>Roseobacteraceae</taxon>
        <taxon>Thalassococcus</taxon>
    </lineage>
</organism>
<evidence type="ECO:0000313" key="4">
    <source>
        <dbReference type="Proteomes" id="UP001166293"/>
    </source>
</evidence>
<dbReference type="PANTHER" id="PTHR16263:SF4">
    <property type="entry name" value="TETRATRICOPEPTIDE REPEAT PROTEIN 38"/>
    <property type="match status" value="1"/>
</dbReference>
<keyword evidence="2" id="KW-0802">TPR repeat</keyword>
<dbReference type="RefSeq" id="WP_217777851.1">
    <property type="nucleotide sequence ID" value="NZ_JAHRWL010000001.1"/>
</dbReference>
<name>A0ABS6N7V3_9RHOB</name>
<dbReference type="EMBL" id="JAHRWL010000001">
    <property type="protein sequence ID" value="MBV2360078.1"/>
    <property type="molecule type" value="Genomic_DNA"/>
</dbReference>